<feature type="domain" description="Exoribonuclease Xrn1 D2/D3" evidence="11">
    <location>
        <begin position="837"/>
        <end position="1048"/>
    </location>
</feature>
<evidence type="ECO:0000259" key="7">
    <source>
        <dbReference type="Pfam" id="PF03159"/>
    </source>
</evidence>
<keyword evidence="2 5" id="KW-0378">Hydrolase</keyword>
<dbReference type="Gene3D" id="2.30.30.750">
    <property type="match status" value="1"/>
</dbReference>
<proteinExistence type="inferred from homology"/>
<dbReference type="EMBL" id="JAPXFL010000010">
    <property type="protein sequence ID" value="KAK9500611.1"/>
    <property type="molecule type" value="Genomic_DNA"/>
</dbReference>
<feature type="domain" description="5'-3' exoribonuclease 1 D1" evidence="10">
    <location>
        <begin position="636"/>
        <end position="821"/>
    </location>
</feature>
<evidence type="ECO:0000256" key="3">
    <source>
        <dbReference type="ARBA" id="ARBA00022839"/>
    </source>
</evidence>
<dbReference type="Pfam" id="PF18129">
    <property type="entry name" value="SH3_12"/>
    <property type="match status" value="1"/>
</dbReference>
<comment type="subcellular location">
    <subcellularLocation>
        <location evidence="5">Cytoplasm</location>
    </subcellularLocation>
</comment>
<dbReference type="InterPro" id="IPR040992">
    <property type="entry name" value="XRN1_D1"/>
</dbReference>
<dbReference type="GO" id="GO:0005634">
    <property type="term" value="C:nucleus"/>
    <property type="evidence" value="ECO:0007669"/>
    <property type="project" value="TreeGrafter"/>
</dbReference>
<keyword evidence="1 5" id="KW-0540">Nuclease</keyword>
<dbReference type="Gene3D" id="3.40.50.12390">
    <property type="match status" value="2"/>
</dbReference>
<evidence type="ECO:0000256" key="5">
    <source>
        <dbReference type="PIRNR" id="PIRNR006743"/>
    </source>
</evidence>
<comment type="caution">
    <text evidence="12">The sequence shown here is derived from an EMBL/GenBank/DDBJ whole genome shotgun (WGS) entry which is preliminary data.</text>
</comment>
<dbReference type="Gene3D" id="1.25.40.1050">
    <property type="match status" value="1"/>
</dbReference>
<dbReference type="FunFam" id="3.40.50.12390:FF:000002">
    <property type="entry name" value="5'-3' exoribonuclease 1"/>
    <property type="match status" value="1"/>
</dbReference>
<dbReference type="InterPro" id="IPR004859">
    <property type="entry name" value="Xrn1_N"/>
</dbReference>
<feature type="region of interest" description="Disordered" evidence="6">
    <location>
        <begin position="1170"/>
        <end position="1215"/>
    </location>
</feature>
<dbReference type="InterPro" id="IPR041385">
    <property type="entry name" value="SH3_12"/>
</dbReference>
<feature type="compositionally biased region" description="Polar residues" evidence="6">
    <location>
        <begin position="1171"/>
        <end position="1186"/>
    </location>
</feature>
<dbReference type="PIRSF" id="PIRSF006743">
    <property type="entry name" value="Exonuclease_Xnr1"/>
    <property type="match status" value="1"/>
</dbReference>
<dbReference type="InterPro" id="IPR016494">
    <property type="entry name" value="5_3_exoribonuclease_1"/>
</dbReference>
<keyword evidence="5" id="KW-0963">Cytoplasm</keyword>
<dbReference type="InterPro" id="IPR047007">
    <property type="entry name" value="XRN1_D1_sf"/>
</dbReference>
<protein>
    <recommendedName>
        <fullName evidence="5">5'-3' exoribonuclease 1</fullName>
        <ecNumber evidence="5">3.1.13.-</ecNumber>
    </recommendedName>
</protein>
<dbReference type="InterPro" id="IPR027073">
    <property type="entry name" value="5_3_exoribonuclease"/>
</dbReference>
<feature type="domain" description="5'-3' exoribonuclease 1 SH3-like" evidence="9">
    <location>
        <begin position="1083"/>
        <end position="1152"/>
    </location>
</feature>
<accession>A0AAW1CQ17</accession>
<evidence type="ECO:0000256" key="2">
    <source>
        <dbReference type="ARBA" id="ARBA00022801"/>
    </source>
</evidence>
<feature type="domain" description="Xrn1 N-terminal" evidence="7">
    <location>
        <begin position="1"/>
        <end position="226"/>
    </location>
</feature>
<keyword evidence="5" id="KW-0694">RNA-binding</keyword>
<gene>
    <name evidence="12" type="ORF">O3M35_001846</name>
</gene>
<evidence type="ECO:0000259" key="10">
    <source>
        <dbReference type="Pfam" id="PF18332"/>
    </source>
</evidence>
<dbReference type="GO" id="GO:0003723">
    <property type="term" value="F:RNA binding"/>
    <property type="evidence" value="ECO:0007669"/>
    <property type="project" value="UniProtKB-KW"/>
</dbReference>
<sequence>MGVPKFFRYMSERYPCLNEKVREYQIPEFDNLYLDMNGIIHVCSHPDDNPLQSIPEEVIFKDIFYYIELMFRLIQPKKLFMMAVDGVAPRAKMNQQRGRRFRTAKDAEVAAARAVCTGLPVPSDDRFDSNCITPGTEFMDRLHQQLQYFVQYKISTDKLWRRPKIILSGHDTPGEGEHKIMDYIRYLRTRDDWQPNTRHCLHGLDADLIMLGLCSHELHFSLLREEVKFGKSQKRPTNPEEIQFFLLHLSLMRDYLDLEFQALKKTLPFPYDLEKIVDDWVLMGFLVGNDFIPNLPSLHINENALHTLYQVYIDILPSLGGYINEAGVLNLERFEKYMGKLAELDFEHFREIESDLAYFDAKTSNKKLRRSIESLNEDHSNNEEIMNMINATKNALCNTEEEKMQWDRQNTEDDIRNEFKKYKTKYYMEKMHFKEVTDEVLRCQAECFIRAIQWNLHYYYHGCPSWSWHYPFHYAPFISDIKDFCYLGQLEFDLGKPFTPYQQLLGVLPPASRKILPEAFQHLMTSKESPIVEFYPDDFETDLNGKQHMWEAIVLLPFIDQDALVAAMEPYYKDLTGEEQRRNNFGPMTVYEYTPEDLGSREAPNYFPPVVSNHAREHKVWLKEIKVPKEKLVLGLLPGAQDSFWYGFPTLKCLPFEGKLEDAKVHVFQQPSRGLNMMLYLKGVRSSNDDSESIETLSIEEASRKYLGKEVYVGWPHLVKAYVTCLTDMNYKYTLNKNNEAVGSELKREEIFYWSMYGQELSVLNRNTFGIEIGQVEIIVFAKQLVGTKFEFNDKGEAIKKPCWSETESHFALQTIVENVNMLPCDKTCGGNTVLKPLNEVFPKDQVAFLVRAPYYGAEVKVIDTTNKGTLMIEIQNKPEPDVMQVLDLIDRSSSNEKYYQGSVAANMCGLKTHLLSRITGTIYVRTSDCDSNMKVNIGLNLKFNKSNQEIVGYTKKVSGRYWNYSEKAVDLIKEYVEKFPSVVNYLCSTNQDVYDKTDFFKEDADIKVQEITKWLAEHPYNKAERRNFNSDILSEASVKELEKIIVSGNWNTMDTTVIEVKPDDLRLPVCQINLMEPDPKADHQLMDRVVNIRECHPVPLGIKGFIIGIEKKEDEKSTLYDIIFDIPVTGGFQLHTEAKRCYRLTRHGFLNLSHGRRIFLNLGEKLPKTGIQNKKPTSSRGLNLNSDSKSPSAAQSQQTSSAKMEQNLRPDYSSGSNNVSNFFSAYRSPSFVNTVGQQPSPGPFQQQSPLRQVGGAFQAAPQPNANTEFQAMWNHLQHQKVPSDPLTIPPPINTATPKLSSAANEALGRSPQQKSCSHAVSCCAALINYCQRTGCAYPVYGYMTNNITKEVTAVISFPDGRQFKGLPSKEKSTAAETAACLTLNSLTEGKQVLPGRQMMKFGTAGNNLIGGQQPVVPFHQQTLARLNTQMTSLPSPPHQWCQPNKRENWRFQDNFQDQQHRPSPSFSANNFVPLQAQVARVQSNQQQQHLNKDLLKPTAQQPSVPQQQELNNQVGNTADNTITSANNDSAKVNEDVGGPIKVIAPHLILGDNKCMSTSADNPAKTSGMVGGIITATQQRRPPFQPRTRSRLAARFSVPINNPAAAATSSSQQLQQNNLLK</sequence>
<dbReference type="InterPro" id="IPR047008">
    <property type="entry name" value="XRN1_SH3_sf"/>
</dbReference>
<dbReference type="GO" id="GO:0005737">
    <property type="term" value="C:cytoplasm"/>
    <property type="evidence" value="ECO:0007669"/>
    <property type="project" value="UniProtKB-SubCell"/>
</dbReference>
<keyword evidence="13" id="KW-1185">Reference proteome</keyword>
<feature type="domain" description="Xrn1 helical" evidence="8">
    <location>
        <begin position="271"/>
        <end position="585"/>
    </location>
</feature>
<dbReference type="Proteomes" id="UP001461498">
    <property type="component" value="Unassembled WGS sequence"/>
</dbReference>
<dbReference type="Gene3D" id="2.170.260.40">
    <property type="match status" value="1"/>
</dbReference>
<dbReference type="Pfam" id="PF03159">
    <property type="entry name" value="XRN_N"/>
    <property type="match status" value="1"/>
</dbReference>
<dbReference type="InterPro" id="IPR041106">
    <property type="entry name" value="XRN1_D2_D3"/>
</dbReference>
<dbReference type="InterPro" id="IPR041412">
    <property type="entry name" value="Xrn1_helical"/>
</dbReference>
<name>A0AAW1CQ17_9HEMI</name>
<evidence type="ECO:0000256" key="6">
    <source>
        <dbReference type="SAM" id="MobiDB-lite"/>
    </source>
</evidence>
<dbReference type="GO" id="GO:0016075">
    <property type="term" value="P:rRNA catabolic process"/>
    <property type="evidence" value="ECO:0007669"/>
    <property type="project" value="TreeGrafter"/>
</dbReference>
<evidence type="ECO:0000259" key="8">
    <source>
        <dbReference type="Pfam" id="PF17846"/>
    </source>
</evidence>
<evidence type="ECO:0000259" key="9">
    <source>
        <dbReference type="Pfam" id="PF18129"/>
    </source>
</evidence>
<comment type="similarity">
    <text evidence="4 5">Belongs to the 5'-3' exonuclease family.</text>
</comment>
<evidence type="ECO:0000256" key="4">
    <source>
        <dbReference type="ARBA" id="ARBA00038299"/>
    </source>
</evidence>
<keyword evidence="3 5" id="KW-0269">Exonuclease</keyword>
<reference evidence="12 13" key="1">
    <citation type="submission" date="2022-12" db="EMBL/GenBank/DDBJ databases">
        <title>Chromosome-level genome assembly of true bugs.</title>
        <authorList>
            <person name="Ma L."/>
            <person name="Li H."/>
        </authorList>
    </citation>
    <scope>NUCLEOTIDE SEQUENCE [LARGE SCALE GENOMIC DNA]</scope>
    <source>
        <strain evidence="12">Lab_2022b</strain>
    </source>
</reference>
<dbReference type="PANTHER" id="PTHR12341">
    <property type="entry name" value="5'-&gt;3' EXORIBONUCLEASE"/>
    <property type="match status" value="1"/>
</dbReference>
<dbReference type="GO" id="GO:0004534">
    <property type="term" value="F:5'-3' RNA exonuclease activity"/>
    <property type="evidence" value="ECO:0007669"/>
    <property type="project" value="TreeGrafter"/>
</dbReference>
<organism evidence="12 13">
    <name type="scientific">Rhynocoris fuscipes</name>
    <dbReference type="NCBI Taxonomy" id="488301"/>
    <lineage>
        <taxon>Eukaryota</taxon>
        <taxon>Metazoa</taxon>
        <taxon>Ecdysozoa</taxon>
        <taxon>Arthropoda</taxon>
        <taxon>Hexapoda</taxon>
        <taxon>Insecta</taxon>
        <taxon>Pterygota</taxon>
        <taxon>Neoptera</taxon>
        <taxon>Paraneoptera</taxon>
        <taxon>Hemiptera</taxon>
        <taxon>Heteroptera</taxon>
        <taxon>Panheteroptera</taxon>
        <taxon>Cimicomorpha</taxon>
        <taxon>Reduviidae</taxon>
        <taxon>Harpactorinae</taxon>
        <taxon>Harpactorini</taxon>
        <taxon>Rhynocoris</taxon>
    </lineage>
</organism>
<dbReference type="PANTHER" id="PTHR12341:SF7">
    <property type="entry name" value="5'-3' EXORIBONUCLEASE 1"/>
    <property type="match status" value="1"/>
</dbReference>
<evidence type="ECO:0000313" key="13">
    <source>
        <dbReference type="Proteomes" id="UP001461498"/>
    </source>
</evidence>
<dbReference type="Pfam" id="PF17846">
    <property type="entry name" value="XRN_M"/>
    <property type="match status" value="1"/>
</dbReference>
<evidence type="ECO:0000256" key="1">
    <source>
        <dbReference type="ARBA" id="ARBA00022722"/>
    </source>
</evidence>
<evidence type="ECO:0000259" key="11">
    <source>
        <dbReference type="Pfam" id="PF18334"/>
    </source>
</evidence>
<feature type="compositionally biased region" description="Low complexity" evidence="6">
    <location>
        <begin position="1187"/>
        <end position="1203"/>
    </location>
</feature>
<dbReference type="CDD" id="cd18673">
    <property type="entry name" value="PIN_XRN1-2-like"/>
    <property type="match status" value="1"/>
</dbReference>
<dbReference type="Pfam" id="PF18332">
    <property type="entry name" value="XRN1_D1"/>
    <property type="match status" value="1"/>
</dbReference>
<evidence type="ECO:0000313" key="12">
    <source>
        <dbReference type="EMBL" id="KAK9500611.1"/>
    </source>
</evidence>
<dbReference type="GO" id="GO:0000956">
    <property type="term" value="P:nuclear-transcribed mRNA catabolic process"/>
    <property type="evidence" value="ECO:0007669"/>
    <property type="project" value="InterPro"/>
</dbReference>
<dbReference type="EC" id="3.1.13.-" evidence="5"/>
<dbReference type="Pfam" id="PF18334">
    <property type="entry name" value="XRN1_D2_D3"/>
    <property type="match status" value="1"/>
</dbReference>